<dbReference type="Proteomes" id="UP001606099">
    <property type="component" value="Unassembled WGS sequence"/>
</dbReference>
<gene>
    <name evidence="2" type="ORF">ACG0Z6_05700</name>
</gene>
<evidence type="ECO:0000256" key="1">
    <source>
        <dbReference type="SAM" id="MobiDB-lite"/>
    </source>
</evidence>
<proteinExistence type="predicted"/>
<dbReference type="RefSeq" id="WP_394459348.1">
    <property type="nucleotide sequence ID" value="NZ_JBIGHZ010000002.1"/>
</dbReference>
<comment type="caution">
    <text evidence="2">The sequence shown here is derived from an EMBL/GenBank/DDBJ whole genome shotgun (WGS) entry which is preliminary data.</text>
</comment>
<protein>
    <submittedName>
        <fullName evidence="2">Uncharacterized protein</fullName>
    </submittedName>
</protein>
<accession>A0ABW7FTT1</accession>
<organism evidence="2 3">
    <name type="scientific">Roseateles rivi</name>
    <dbReference type="NCBI Taxonomy" id="3299028"/>
    <lineage>
        <taxon>Bacteria</taxon>
        <taxon>Pseudomonadati</taxon>
        <taxon>Pseudomonadota</taxon>
        <taxon>Betaproteobacteria</taxon>
        <taxon>Burkholderiales</taxon>
        <taxon>Sphaerotilaceae</taxon>
        <taxon>Roseateles</taxon>
    </lineage>
</organism>
<feature type="compositionally biased region" description="Low complexity" evidence="1">
    <location>
        <begin position="74"/>
        <end position="114"/>
    </location>
</feature>
<feature type="region of interest" description="Disordered" evidence="1">
    <location>
        <begin position="66"/>
        <end position="114"/>
    </location>
</feature>
<name>A0ABW7FTT1_9BURK</name>
<keyword evidence="3" id="KW-1185">Reference proteome</keyword>
<evidence type="ECO:0000313" key="2">
    <source>
        <dbReference type="EMBL" id="MFG6447737.1"/>
    </source>
</evidence>
<reference evidence="2 3" key="1">
    <citation type="submission" date="2024-08" db="EMBL/GenBank/DDBJ databases">
        <authorList>
            <person name="Lu H."/>
        </authorList>
    </citation>
    <scope>NUCLEOTIDE SEQUENCE [LARGE SCALE GENOMIC DNA]</scope>
    <source>
        <strain evidence="2 3">BYS180W</strain>
    </source>
</reference>
<sequence length="114" mass="11904">MPKAVTDKLGAVQYFEVQVQAGQVILTPVRIQRGDAVRAKLAELSIDEQTLHQALAWVPALEGQSARRTKAASTPVAVAKPKGAAKPTTKAVVAAPKLSRKAAAGRGTRTAAKP</sequence>
<dbReference type="EMBL" id="JBIGHZ010000002">
    <property type="protein sequence ID" value="MFG6447737.1"/>
    <property type="molecule type" value="Genomic_DNA"/>
</dbReference>
<evidence type="ECO:0000313" key="3">
    <source>
        <dbReference type="Proteomes" id="UP001606099"/>
    </source>
</evidence>